<gene>
    <name evidence="6" type="primary">cynR</name>
    <name evidence="6" type="ORF">CIB50_0000490</name>
</gene>
<dbReference type="PANTHER" id="PTHR30346:SF28">
    <property type="entry name" value="HTH-TYPE TRANSCRIPTIONAL REGULATOR CYNR"/>
    <property type="match status" value="1"/>
</dbReference>
<dbReference type="KEGG" id="kvr:CIB50_0000490"/>
<dbReference type="Gene3D" id="1.10.10.10">
    <property type="entry name" value="Winged helix-like DNA-binding domain superfamily/Winged helix DNA-binding domain"/>
    <property type="match status" value="1"/>
</dbReference>
<dbReference type="EMBL" id="CP059343">
    <property type="protein sequence ID" value="QMS55797.1"/>
    <property type="molecule type" value="Genomic_DNA"/>
</dbReference>
<dbReference type="FunFam" id="1.10.10.10:FF:000001">
    <property type="entry name" value="LysR family transcriptional regulator"/>
    <property type="match status" value="1"/>
</dbReference>
<dbReference type="GO" id="GO:0032993">
    <property type="term" value="C:protein-DNA complex"/>
    <property type="evidence" value="ECO:0007669"/>
    <property type="project" value="TreeGrafter"/>
</dbReference>
<evidence type="ECO:0000256" key="4">
    <source>
        <dbReference type="ARBA" id="ARBA00023163"/>
    </source>
</evidence>
<evidence type="ECO:0000313" key="7">
    <source>
        <dbReference type="Proteomes" id="UP000216825"/>
    </source>
</evidence>
<dbReference type="InterPro" id="IPR000847">
    <property type="entry name" value="LysR_HTH_N"/>
</dbReference>
<keyword evidence="2" id="KW-0805">Transcription regulation</keyword>
<feature type="domain" description="HTH lysR-type" evidence="5">
    <location>
        <begin position="8"/>
        <end position="65"/>
    </location>
</feature>
<dbReference type="PANTHER" id="PTHR30346">
    <property type="entry name" value="TRANSCRIPTIONAL DUAL REGULATOR HCAR-RELATED"/>
    <property type="match status" value="1"/>
</dbReference>
<evidence type="ECO:0000256" key="2">
    <source>
        <dbReference type="ARBA" id="ARBA00023015"/>
    </source>
</evidence>
<reference evidence="6" key="1">
    <citation type="submission" date="2017-08" db="EMBL/GenBank/DDBJ databases">
        <authorList>
            <person name="Minaev M."/>
            <person name="Kurbakov K.A."/>
            <person name="Solodovnikova G.I."/>
            <person name="Kuznetsova O.A."/>
            <person name="Lisitsyn A.B."/>
        </authorList>
    </citation>
    <scope>NUCLEOTIDE SEQUENCE</scope>
    <source>
        <strain evidence="6">80</strain>
    </source>
</reference>
<dbReference type="GO" id="GO:0003700">
    <property type="term" value="F:DNA-binding transcription factor activity"/>
    <property type="evidence" value="ECO:0007669"/>
    <property type="project" value="InterPro"/>
</dbReference>
<evidence type="ECO:0000256" key="1">
    <source>
        <dbReference type="ARBA" id="ARBA00009437"/>
    </source>
</evidence>
<dbReference type="Proteomes" id="UP000216825">
    <property type="component" value="Chromosome"/>
</dbReference>
<keyword evidence="3" id="KW-0238">DNA-binding</keyword>
<name>A0A7D7Q2C9_KOCVA</name>
<dbReference type="InterPro" id="IPR036388">
    <property type="entry name" value="WH-like_DNA-bd_sf"/>
</dbReference>
<dbReference type="PRINTS" id="PR00039">
    <property type="entry name" value="HTHLYSR"/>
</dbReference>
<organism evidence="6 7">
    <name type="scientific">Kocuria varians</name>
    <name type="common">Micrococcus varians</name>
    <dbReference type="NCBI Taxonomy" id="1272"/>
    <lineage>
        <taxon>Bacteria</taxon>
        <taxon>Bacillati</taxon>
        <taxon>Actinomycetota</taxon>
        <taxon>Actinomycetes</taxon>
        <taxon>Micrococcales</taxon>
        <taxon>Micrococcaceae</taxon>
        <taxon>Kocuria</taxon>
    </lineage>
</organism>
<dbReference type="GO" id="GO:0003677">
    <property type="term" value="F:DNA binding"/>
    <property type="evidence" value="ECO:0007669"/>
    <property type="project" value="UniProtKB-KW"/>
</dbReference>
<dbReference type="RefSeq" id="WP_144066397.1">
    <property type="nucleotide sequence ID" value="NZ_CP059343.1"/>
</dbReference>
<protein>
    <submittedName>
        <fullName evidence="6">HTH-type transcriptional regulator CynR</fullName>
    </submittedName>
</protein>
<comment type="similarity">
    <text evidence="1">Belongs to the LysR transcriptional regulatory family.</text>
</comment>
<keyword evidence="4" id="KW-0804">Transcription</keyword>
<sequence>MKQERAGNLLRWVECFLVVAEVGHIGRAAETLGMSQPPLSQTIRRLECAVGETLFLRHARGVSLSPAGQAFLPRAQELMAARRRVLALSEDVALLDRSVRMLLPRSVPAAWVGNRLLSPGADFTGARWASAPSSEIVREVRGAPTAVGVVVAPIVTDELVALPVVAVAQDLVTTAVVEKPVSRRTLRRAVGPVLLTAPRTDGPAAHDVLAAELESLGVAARLKEVADPLQLAAEIRVARAAALVPHSTPGVDGIPLEDGVLPLRLRVLHHPDAEPAAREAASLLQTCLSRCGDGER</sequence>
<keyword evidence="7" id="KW-1185">Reference proteome</keyword>
<dbReference type="AlphaFoldDB" id="A0A7D7Q2C9"/>
<accession>A0A7D7Q2C9</accession>
<evidence type="ECO:0000313" key="6">
    <source>
        <dbReference type="EMBL" id="QMS55797.1"/>
    </source>
</evidence>
<proteinExistence type="inferred from homology"/>
<dbReference type="InterPro" id="IPR036390">
    <property type="entry name" value="WH_DNA-bd_sf"/>
</dbReference>
<dbReference type="Pfam" id="PF00126">
    <property type="entry name" value="HTH_1"/>
    <property type="match status" value="1"/>
</dbReference>
<dbReference type="SUPFAM" id="SSF46785">
    <property type="entry name" value="Winged helix' DNA-binding domain"/>
    <property type="match status" value="1"/>
</dbReference>
<evidence type="ECO:0000256" key="3">
    <source>
        <dbReference type="ARBA" id="ARBA00023125"/>
    </source>
</evidence>
<dbReference type="PROSITE" id="PS50931">
    <property type="entry name" value="HTH_LYSR"/>
    <property type="match status" value="1"/>
</dbReference>
<evidence type="ECO:0000259" key="5">
    <source>
        <dbReference type="PROSITE" id="PS50931"/>
    </source>
</evidence>
<reference evidence="6" key="2">
    <citation type="submission" date="2020-07" db="EMBL/GenBank/DDBJ databases">
        <title>Genome of starter culture bacteria Kocuria salsicia reveals its technological properties and safety for usage in meat industry.</title>
        <authorList>
            <person name="Michael M."/>
            <person name="Konstantin K."/>
            <person name="Evgenii K."/>
            <person name="Galina S."/>
            <person name="Oksana K."/>
            <person name="Andrei L."/>
        </authorList>
    </citation>
    <scope>NUCLEOTIDE SEQUENCE [LARGE SCALE GENOMIC DNA]</scope>
    <source>
        <strain evidence="6">80</strain>
    </source>
</reference>